<evidence type="ECO:0000259" key="4">
    <source>
        <dbReference type="PROSITE" id="PS50977"/>
    </source>
</evidence>
<feature type="domain" description="HTH tetR-type" evidence="4">
    <location>
        <begin position="24"/>
        <end position="84"/>
    </location>
</feature>
<dbReference type="Proteomes" id="UP001501822">
    <property type="component" value="Unassembled WGS sequence"/>
</dbReference>
<dbReference type="InterPro" id="IPR050109">
    <property type="entry name" value="HTH-type_TetR-like_transc_reg"/>
</dbReference>
<evidence type="ECO:0000256" key="1">
    <source>
        <dbReference type="ARBA" id="ARBA00023125"/>
    </source>
</evidence>
<reference evidence="6" key="1">
    <citation type="journal article" date="2019" name="Int. J. Syst. Evol. Microbiol.">
        <title>The Global Catalogue of Microorganisms (GCM) 10K type strain sequencing project: providing services to taxonomists for standard genome sequencing and annotation.</title>
        <authorList>
            <consortium name="The Broad Institute Genomics Platform"/>
            <consortium name="The Broad Institute Genome Sequencing Center for Infectious Disease"/>
            <person name="Wu L."/>
            <person name="Ma J."/>
        </authorList>
    </citation>
    <scope>NUCLEOTIDE SEQUENCE [LARGE SCALE GENOMIC DNA]</scope>
    <source>
        <strain evidence="6">JCM 3146</strain>
    </source>
</reference>
<dbReference type="PANTHER" id="PTHR30055">
    <property type="entry name" value="HTH-TYPE TRANSCRIPTIONAL REGULATOR RUTR"/>
    <property type="match status" value="1"/>
</dbReference>
<dbReference type="InterPro" id="IPR036271">
    <property type="entry name" value="Tet_transcr_reg_TetR-rel_C_sf"/>
</dbReference>
<accession>A0ABP3G925</accession>
<evidence type="ECO:0000256" key="2">
    <source>
        <dbReference type="PROSITE-ProRule" id="PRU00335"/>
    </source>
</evidence>
<dbReference type="PRINTS" id="PR00455">
    <property type="entry name" value="HTHTETR"/>
</dbReference>
<sequence>MAWRIEEEPPPTSTRGRPLSAKGERTRRGLLDAAEQVFGALGYQDASIVKITEAAEVAQGTFYIYFESKRQIFDELVADLNRRVRRAMSEGSRQGHTRTEAERLGFLGFFRFTAEHPALYRIIRQAEFAAPDALRRHYQAIADGYVSGLRGAMDDGEIAAADPEVVAWALMGVGEMIGMRWILWRDDAEAGEVPEHVFEEMYAFVRRGLGAR</sequence>
<protein>
    <submittedName>
        <fullName evidence="5">TetR/AcrR family transcriptional regulator</fullName>
    </submittedName>
</protein>
<keyword evidence="6" id="KW-1185">Reference proteome</keyword>
<dbReference type="PANTHER" id="PTHR30055:SF201">
    <property type="entry name" value="TRANSCRIPTIONAL REGULATORY PROTEIN"/>
    <property type="match status" value="1"/>
</dbReference>
<dbReference type="SUPFAM" id="SSF48498">
    <property type="entry name" value="Tetracyclin repressor-like, C-terminal domain"/>
    <property type="match status" value="1"/>
</dbReference>
<dbReference type="Gene3D" id="1.10.10.60">
    <property type="entry name" value="Homeodomain-like"/>
    <property type="match status" value="1"/>
</dbReference>
<dbReference type="SUPFAM" id="SSF46689">
    <property type="entry name" value="Homeodomain-like"/>
    <property type="match status" value="1"/>
</dbReference>
<evidence type="ECO:0000313" key="5">
    <source>
        <dbReference type="EMBL" id="GAA0339791.1"/>
    </source>
</evidence>
<feature type="DNA-binding region" description="H-T-H motif" evidence="2">
    <location>
        <begin position="47"/>
        <end position="66"/>
    </location>
</feature>
<keyword evidence="1 2" id="KW-0238">DNA-binding</keyword>
<dbReference type="EMBL" id="BAAABM010000022">
    <property type="protein sequence ID" value="GAA0339791.1"/>
    <property type="molecule type" value="Genomic_DNA"/>
</dbReference>
<dbReference type="PROSITE" id="PS01081">
    <property type="entry name" value="HTH_TETR_1"/>
    <property type="match status" value="1"/>
</dbReference>
<dbReference type="Gene3D" id="1.10.357.10">
    <property type="entry name" value="Tetracycline Repressor, domain 2"/>
    <property type="match status" value="1"/>
</dbReference>
<dbReference type="Pfam" id="PF00440">
    <property type="entry name" value="TetR_N"/>
    <property type="match status" value="1"/>
</dbReference>
<evidence type="ECO:0000313" key="6">
    <source>
        <dbReference type="Proteomes" id="UP001501822"/>
    </source>
</evidence>
<feature type="region of interest" description="Disordered" evidence="3">
    <location>
        <begin position="1"/>
        <end position="25"/>
    </location>
</feature>
<dbReference type="RefSeq" id="WP_252809212.1">
    <property type="nucleotide sequence ID" value="NZ_BAAABM010000022.1"/>
</dbReference>
<name>A0ABP3G925_9ACTN</name>
<organism evidence="5 6">
    <name type="scientific">Actinoallomurus spadix</name>
    <dbReference type="NCBI Taxonomy" id="79912"/>
    <lineage>
        <taxon>Bacteria</taxon>
        <taxon>Bacillati</taxon>
        <taxon>Actinomycetota</taxon>
        <taxon>Actinomycetes</taxon>
        <taxon>Streptosporangiales</taxon>
        <taxon>Thermomonosporaceae</taxon>
        <taxon>Actinoallomurus</taxon>
    </lineage>
</organism>
<comment type="caution">
    <text evidence="5">The sequence shown here is derived from an EMBL/GenBank/DDBJ whole genome shotgun (WGS) entry which is preliminary data.</text>
</comment>
<dbReference type="InterPro" id="IPR023772">
    <property type="entry name" value="DNA-bd_HTH_TetR-type_CS"/>
</dbReference>
<evidence type="ECO:0000256" key="3">
    <source>
        <dbReference type="SAM" id="MobiDB-lite"/>
    </source>
</evidence>
<gene>
    <name evidence="5" type="ORF">GCM10010151_31780</name>
</gene>
<dbReference type="InterPro" id="IPR009057">
    <property type="entry name" value="Homeodomain-like_sf"/>
</dbReference>
<dbReference type="PROSITE" id="PS50977">
    <property type="entry name" value="HTH_TETR_2"/>
    <property type="match status" value="1"/>
</dbReference>
<proteinExistence type="predicted"/>
<dbReference type="InterPro" id="IPR001647">
    <property type="entry name" value="HTH_TetR"/>
</dbReference>